<keyword evidence="3 6" id="KW-0812">Transmembrane</keyword>
<sequence length="340" mass="38720">MSRKNIAVLIGMLLLGGGIFAYELRSVRLSQLLREIYRLNPWWLLAAAGCMALYWVMEALVVKLLLKGRVERFSFKNALRIPLVEQLFNSLTPFSSGGQPAQLVALMQSGVDGGRASSLLLMKFIVFQAMVLLNFILTLVFGFKLVAAKFTYLAWLVVFGFIIHLVVITTLLLIMYWYNFTKALVRLLLRPLHWFMKAERVTKLALTLNQKIDNFHRESLRIKNQTGMLLKASLLTFIQLVFYYSVPYFVLLALGLHPNFFEVLVMHIMIVMIISLFPIPGGSGGAEISFRALFATFVAVNSKLVLAMILWRIMTYYLGMFIGMFALVIKPDRVKEIDQS</sequence>
<dbReference type="EC" id="2.3.2.3" evidence="6"/>
<evidence type="ECO:0000256" key="2">
    <source>
        <dbReference type="ARBA" id="ARBA00022475"/>
    </source>
</evidence>
<feature type="transmembrane region" description="Helical" evidence="6">
    <location>
        <begin position="45"/>
        <end position="66"/>
    </location>
</feature>
<comment type="function">
    <text evidence="6">Catalyzes the transfer of a lysyl group from L-lysyl-tRNA(Lys) to membrane-bound phosphatidylglycerol (PG), which produces lysylphosphatidylglycerol (LPG), a major component of the bacterial membrane with a positive net charge. LPG synthesis contributes to bacterial virulence as it is involved in the resistance mechanism against cationic antimicrobial peptides (CAMP) produces by the host's immune system (defensins, cathelicidins) and by the competing microorganisms.</text>
</comment>
<feature type="transmembrane region" description="Helical" evidence="6">
    <location>
        <begin position="124"/>
        <end position="146"/>
    </location>
</feature>
<feature type="transmembrane region" description="Helical" evidence="6">
    <location>
        <begin position="152"/>
        <end position="178"/>
    </location>
</feature>
<dbReference type="NCBIfam" id="TIGR00374">
    <property type="entry name" value="flippase-like domain"/>
    <property type="match status" value="1"/>
</dbReference>
<keyword evidence="8" id="KW-1185">Reference proteome</keyword>
<evidence type="ECO:0000256" key="4">
    <source>
        <dbReference type="ARBA" id="ARBA00022989"/>
    </source>
</evidence>
<reference evidence="7 8" key="1">
    <citation type="submission" date="2024-08" db="EMBL/GenBank/DDBJ databases">
        <authorList>
            <person name="Arias E."/>
        </authorList>
    </citation>
    <scope>NUCLEOTIDE SEQUENCE [LARGE SCALE GENOMIC DNA]</scope>
    <source>
        <strain evidence="7 8">FAM 25317</strain>
    </source>
</reference>
<evidence type="ECO:0000256" key="3">
    <source>
        <dbReference type="ARBA" id="ARBA00022692"/>
    </source>
</evidence>
<dbReference type="RefSeq" id="WP_407137762.1">
    <property type="nucleotide sequence ID" value="NZ_JBGQPK010000083.1"/>
</dbReference>
<accession>A0ABW8UJE4</accession>
<dbReference type="EMBL" id="JBGQPK010000083">
    <property type="protein sequence ID" value="MFL2030325.1"/>
    <property type="molecule type" value="Genomic_DNA"/>
</dbReference>
<comment type="subcellular location">
    <subcellularLocation>
        <location evidence="1 6">Cell membrane</location>
        <topology evidence="1 6">Multi-pass membrane protein</topology>
    </subcellularLocation>
</comment>
<dbReference type="Pfam" id="PF03706">
    <property type="entry name" value="LPG_synthase_TM"/>
    <property type="match status" value="1"/>
</dbReference>
<name>A0ABW8UJE4_9LACO</name>
<proteinExistence type="inferred from homology"/>
<feature type="transmembrane region" description="Helical" evidence="6">
    <location>
        <begin position="313"/>
        <end position="329"/>
    </location>
</feature>
<protein>
    <recommendedName>
        <fullName evidence="6">Phosphatidylglycerol lysyltransferase</fullName>
        <ecNumber evidence="6">2.3.2.3</ecNumber>
    </recommendedName>
    <alternativeName>
        <fullName evidence="6">Lysylphosphatidylglycerol synthase</fullName>
    </alternativeName>
</protein>
<keyword evidence="4 6" id="KW-1133">Transmembrane helix</keyword>
<evidence type="ECO:0000313" key="7">
    <source>
        <dbReference type="EMBL" id="MFL2030325.1"/>
    </source>
</evidence>
<feature type="transmembrane region" description="Helical" evidence="6">
    <location>
        <begin position="260"/>
        <end position="279"/>
    </location>
</feature>
<evidence type="ECO:0000256" key="6">
    <source>
        <dbReference type="RuleBase" id="RU363042"/>
    </source>
</evidence>
<keyword evidence="6" id="KW-0046">Antibiotic resistance</keyword>
<comment type="similarity">
    <text evidence="6">Belongs to the LPG synthase family.</text>
</comment>
<keyword evidence="5 6" id="KW-0472">Membrane</keyword>
<organism evidence="7 8">
    <name type="scientific">Loigolactobacillus zhaoyuanensis</name>
    <dbReference type="NCBI Taxonomy" id="2486017"/>
    <lineage>
        <taxon>Bacteria</taxon>
        <taxon>Bacillati</taxon>
        <taxon>Bacillota</taxon>
        <taxon>Bacilli</taxon>
        <taxon>Lactobacillales</taxon>
        <taxon>Lactobacillaceae</taxon>
        <taxon>Loigolactobacillus</taxon>
    </lineage>
</organism>
<evidence type="ECO:0000313" key="8">
    <source>
        <dbReference type="Proteomes" id="UP001625389"/>
    </source>
</evidence>
<keyword evidence="6" id="KW-0808">Transferase</keyword>
<comment type="catalytic activity">
    <reaction evidence="6">
        <text>L-lysyl-tRNA(Lys) + a 1,2-diacyl-sn-glycero-3-phospho-(1'-sn-glycerol) = a 1,2-diacyl-sn-glycero-3-phospho-1'-(3'-O-L-lysyl)-sn-glycerol + tRNA(Lys)</text>
        <dbReference type="Rhea" id="RHEA:10668"/>
        <dbReference type="Rhea" id="RHEA-COMP:9696"/>
        <dbReference type="Rhea" id="RHEA-COMP:9697"/>
        <dbReference type="ChEBI" id="CHEBI:64716"/>
        <dbReference type="ChEBI" id="CHEBI:75792"/>
        <dbReference type="ChEBI" id="CHEBI:78442"/>
        <dbReference type="ChEBI" id="CHEBI:78529"/>
        <dbReference type="EC" id="2.3.2.3"/>
    </reaction>
</comment>
<keyword evidence="2" id="KW-1003">Cell membrane</keyword>
<comment type="caution">
    <text evidence="7">The sequence shown here is derived from an EMBL/GenBank/DDBJ whole genome shotgun (WGS) entry which is preliminary data.</text>
</comment>
<dbReference type="Proteomes" id="UP001625389">
    <property type="component" value="Unassembled WGS sequence"/>
</dbReference>
<feature type="transmembrane region" description="Helical" evidence="6">
    <location>
        <begin position="229"/>
        <end position="254"/>
    </location>
</feature>
<keyword evidence="6" id="KW-0443">Lipid metabolism</keyword>
<dbReference type="PANTHER" id="PTHR37693:SF1">
    <property type="entry name" value="INTEGRAL MEMBRANE PROTEIN"/>
    <property type="match status" value="1"/>
</dbReference>
<evidence type="ECO:0000256" key="1">
    <source>
        <dbReference type="ARBA" id="ARBA00004651"/>
    </source>
</evidence>
<dbReference type="InterPro" id="IPR022791">
    <property type="entry name" value="L-PG_synthase/AglD"/>
</dbReference>
<evidence type="ECO:0000256" key="5">
    <source>
        <dbReference type="ARBA" id="ARBA00023136"/>
    </source>
</evidence>
<dbReference type="PANTHER" id="PTHR37693">
    <property type="entry name" value="PHOSPHATIDYLGLYCEROL LYSYLTRANSFERASE"/>
    <property type="match status" value="1"/>
</dbReference>
<gene>
    <name evidence="6" type="primary">mprF</name>
    <name evidence="7" type="ORF">ACEN34_11980</name>
</gene>